<dbReference type="KEGG" id="rca:Rcas_1240"/>
<dbReference type="EMBL" id="CP000804">
    <property type="protein sequence ID" value="ABU57337.1"/>
    <property type="molecule type" value="Genomic_DNA"/>
</dbReference>
<dbReference type="STRING" id="383372.Rcas_1240"/>
<evidence type="ECO:0000313" key="4">
    <source>
        <dbReference type="Proteomes" id="UP000000263"/>
    </source>
</evidence>
<accession>A7NIN7</accession>
<dbReference type="AlphaFoldDB" id="A7NIN7"/>
<feature type="transmembrane region" description="Helical" evidence="1">
    <location>
        <begin position="12"/>
        <end position="32"/>
    </location>
</feature>
<evidence type="ECO:0000256" key="1">
    <source>
        <dbReference type="SAM" id="Phobius"/>
    </source>
</evidence>
<dbReference type="Gene3D" id="2.160.20.10">
    <property type="entry name" value="Single-stranded right-handed beta-helix, Pectin lyase-like"/>
    <property type="match status" value="2"/>
</dbReference>
<proteinExistence type="predicted"/>
<keyword evidence="4" id="KW-1185">Reference proteome</keyword>
<organism evidence="3 4">
    <name type="scientific">Roseiflexus castenholzii (strain DSM 13941 / HLO8)</name>
    <dbReference type="NCBI Taxonomy" id="383372"/>
    <lineage>
        <taxon>Bacteria</taxon>
        <taxon>Bacillati</taxon>
        <taxon>Chloroflexota</taxon>
        <taxon>Chloroflexia</taxon>
        <taxon>Chloroflexales</taxon>
        <taxon>Roseiflexineae</taxon>
        <taxon>Roseiflexaceae</taxon>
        <taxon>Roseiflexus</taxon>
    </lineage>
</organism>
<dbReference type="eggNOG" id="COG3210">
    <property type="taxonomic scope" value="Bacteria"/>
</dbReference>
<dbReference type="Pfam" id="PF13229">
    <property type="entry name" value="Beta_helix"/>
    <property type="match status" value="1"/>
</dbReference>
<dbReference type="Proteomes" id="UP000000263">
    <property type="component" value="Chromosome"/>
</dbReference>
<dbReference type="HOGENOM" id="CLU_385369_0_0_0"/>
<dbReference type="InterPro" id="IPR006626">
    <property type="entry name" value="PbH1"/>
</dbReference>
<evidence type="ECO:0000259" key="2">
    <source>
        <dbReference type="Pfam" id="PF13229"/>
    </source>
</evidence>
<dbReference type="InterPro" id="IPR039448">
    <property type="entry name" value="Beta_helix"/>
</dbReference>
<name>A7NIN7_ROSCS</name>
<dbReference type="InterPro" id="IPR022441">
    <property type="entry name" value="Para_beta_helix_rpt-2"/>
</dbReference>
<keyword evidence="1" id="KW-0812">Transmembrane</keyword>
<reference evidence="3 4" key="1">
    <citation type="submission" date="2007-08" db="EMBL/GenBank/DDBJ databases">
        <title>Complete sequence of Roseiflexus castenholzii DSM 13941.</title>
        <authorList>
            <consortium name="US DOE Joint Genome Institute"/>
            <person name="Copeland A."/>
            <person name="Lucas S."/>
            <person name="Lapidus A."/>
            <person name="Barry K."/>
            <person name="Glavina del Rio T."/>
            <person name="Dalin E."/>
            <person name="Tice H."/>
            <person name="Pitluck S."/>
            <person name="Thompson L.S."/>
            <person name="Brettin T."/>
            <person name="Bruce D."/>
            <person name="Detter J.C."/>
            <person name="Han C."/>
            <person name="Tapia R."/>
            <person name="Schmutz J."/>
            <person name="Larimer F."/>
            <person name="Land M."/>
            <person name="Hauser L."/>
            <person name="Kyrpides N."/>
            <person name="Mikhailova N."/>
            <person name="Bryant D.A."/>
            <person name="Hanada S."/>
            <person name="Tsukatani Y."/>
            <person name="Richardson P."/>
        </authorList>
    </citation>
    <scope>NUCLEOTIDE SEQUENCE [LARGE SCALE GENOMIC DNA]</scope>
    <source>
        <strain evidence="4">DSM 13941 / HLO8</strain>
    </source>
</reference>
<sequence>MARPSFARRITNVFLTLITMMTGIVTGAWNIAPSGAGTVRIARAATTTIAVTTTRDELDGDTSSFENLINAPGGEGISLREALTAANAEPPGPPLRIHFAIPESDAGYNAGALVWRIRLDYAALPPLTRGGIVIDGSTQPGATLVSHPVIMLDGADVYDGANGLNGLTIVSADNIIRGLALVSFWDAGIVIEGASAHDNVIAGCFIGVPPEGIDLDGFPSYNGIEIRNGAHKNLIGGDTAEERNIISGNDYAGIRIDGSATISNTIAGNWIGIDVSGTRAQRNAYYGVVVTGGAHGNMIGRPGNGNVISGNDHGIMIWGASKNRIVGNVIGLAPDRSTPIGNREGGVFLIDGAGQNIVGGTTVAERNLISGNGYGIFIGPYYETTPRVARLNHVLGNYIGVDASGILPRGNTRDGIALNEYVESTLIGGDAQSAGNVIAYNGGNGVTIAGSVNRIAYNLIGLGADAATPLGNQRHGVFVVGDGNIVGPSNTVASNQLSGLLIDGDSTFVYENAIRHNARSGMCVKGDGSTIISNTVRFNQAIAAPWDGFDAHRDDCALVSGIVLSGTSQTLIRSNIMSDNAASGVIISGGEQNQVSANSITANIGAGILLLNGANGGIAPPTIQAVDQTEVRGVACRDCRVEMFADPEHQGREFLGAARASQDDGAFSFTIAGNALASLRITATSTDANGNTSAFANGMDVPPPPAVYTIHLPLVLQ</sequence>
<dbReference type="InterPro" id="IPR011050">
    <property type="entry name" value="Pectin_lyase_fold/virulence"/>
</dbReference>
<protein>
    <submittedName>
        <fullName evidence="3">Parallel beta-helix repeat</fullName>
    </submittedName>
</protein>
<dbReference type="SUPFAM" id="SSF51126">
    <property type="entry name" value="Pectin lyase-like"/>
    <property type="match status" value="2"/>
</dbReference>
<keyword evidence="1" id="KW-1133">Transmembrane helix</keyword>
<dbReference type="RefSeq" id="WP_012119767.1">
    <property type="nucleotide sequence ID" value="NC_009767.1"/>
</dbReference>
<keyword evidence="1" id="KW-0472">Membrane</keyword>
<dbReference type="SMART" id="SM00710">
    <property type="entry name" value="PbH1"/>
    <property type="match status" value="9"/>
</dbReference>
<dbReference type="InterPro" id="IPR012334">
    <property type="entry name" value="Pectin_lyas_fold"/>
</dbReference>
<evidence type="ECO:0000313" key="3">
    <source>
        <dbReference type="EMBL" id="ABU57337.1"/>
    </source>
</evidence>
<dbReference type="NCBIfam" id="TIGR03804">
    <property type="entry name" value="para_beta_helix"/>
    <property type="match status" value="1"/>
</dbReference>
<feature type="domain" description="Right handed beta helix" evidence="2">
    <location>
        <begin position="471"/>
        <end position="615"/>
    </location>
</feature>
<gene>
    <name evidence="3" type="ordered locus">Rcas_1240</name>
</gene>